<dbReference type="EMBL" id="KI440850">
    <property type="protein sequence ID" value="ERS96319.1"/>
    <property type="molecule type" value="Genomic_DNA"/>
</dbReference>
<dbReference type="OrthoDB" id="346839at2759"/>
<feature type="compositionally biased region" description="Low complexity" evidence="3">
    <location>
        <begin position="231"/>
        <end position="257"/>
    </location>
</feature>
<feature type="compositionally biased region" description="Polar residues" evidence="3">
    <location>
        <begin position="13"/>
        <end position="22"/>
    </location>
</feature>
<dbReference type="Gene3D" id="3.30.70.330">
    <property type="match status" value="1"/>
</dbReference>
<proteinExistence type="predicted"/>
<sequence length="264" mass="27342">MSSKLDQSLDDILSNQRKTAGNNRRRSVRRSTGPAKPAPAGGVQKTTKPTRGNNKSTPSKPQGAVGESKIVVSNLPKDVSEAQIKDYFGQAVGQVKRVELSYGPGGVSRGIATVVFHHADGASKAFSELNGLLIDNRAVKVEVVVAKAELIPQPKTLGQRITQPKAQPKSAATDKRAGNAAKGAGNQKANNQNNANKKPGQGRRARSARPAKKTAEELDSEMADYFVSNGTATNGATAPAAAPAAAAAAPAAATADAPMDDDIM</sequence>
<feature type="compositionally biased region" description="Basic residues" evidence="3">
    <location>
        <begin position="200"/>
        <end position="212"/>
    </location>
</feature>
<feature type="compositionally biased region" description="Low complexity" evidence="3">
    <location>
        <begin position="178"/>
        <end position="199"/>
    </location>
</feature>
<dbReference type="SUPFAM" id="SSF54928">
    <property type="entry name" value="RNA-binding domain, RBD"/>
    <property type="match status" value="1"/>
</dbReference>
<dbReference type="InterPro" id="IPR025715">
    <property type="entry name" value="FoP_C"/>
</dbReference>
<dbReference type="HOGENOM" id="CLU_052367_2_0_1"/>
<dbReference type="InterPro" id="IPR012677">
    <property type="entry name" value="Nucleotide-bd_a/b_plait_sf"/>
</dbReference>
<dbReference type="InterPro" id="IPR000504">
    <property type="entry name" value="RRM_dom"/>
</dbReference>
<dbReference type="Pfam" id="PF13865">
    <property type="entry name" value="FoP_duplication"/>
    <property type="match status" value="1"/>
</dbReference>
<dbReference type="InterPro" id="IPR051229">
    <property type="entry name" value="ALYREF_mRNA_export"/>
</dbReference>
<dbReference type="PANTHER" id="PTHR19965">
    <property type="entry name" value="RNA AND EXPORT FACTOR BINDING PROTEIN"/>
    <property type="match status" value="1"/>
</dbReference>
<name>U7PNK1_SPOS1</name>
<keyword evidence="1 2" id="KW-0694">RNA-binding</keyword>
<dbReference type="GO" id="GO:0003729">
    <property type="term" value="F:mRNA binding"/>
    <property type="evidence" value="ECO:0007669"/>
    <property type="project" value="TreeGrafter"/>
</dbReference>
<organism evidence="5 6">
    <name type="scientific">Sporothrix schenckii (strain ATCC 58251 / de Perez 2211183)</name>
    <name type="common">Rose-picker's disease fungus</name>
    <dbReference type="NCBI Taxonomy" id="1391915"/>
    <lineage>
        <taxon>Eukaryota</taxon>
        <taxon>Fungi</taxon>
        <taxon>Dikarya</taxon>
        <taxon>Ascomycota</taxon>
        <taxon>Pezizomycotina</taxon>
        <taxon>Sordariomycetes</taxon>
        <taxon>Sordariomycetidae</taxon>
        <taxon>Ophiostomatales</taxon>
        <taxon>Ophiostomataceae</taxon>
        <taxon>Sporothrix</taxon>
    </lineage>
</organism>
<dbReference type="InterPro" id="IPR035979">
    <property type="entry name" value="RBD_domain_sf"/>
</dbReference>
<feature type="region of interest" description="Disordered" evidence="3">
    <location>
        <begin position="156"/>
        <end position="217"/>
    </location>
</feature>
<feature type="region of interest" description="Disordered" evidence="3">
    <location>
        <begin position="1"/>
        <end position="68"/>
    </location>
</feature>
<dbReference type="SMART" id="SM00360">
    <property type="entry name" value="RRM"/>
    <property type="match status" value="1"/>
</dbReference>
<dbReference type="PROSITE" id="PS50102">
    <property type="entry name" value="RRM"/>
    <property type="match status" value="1"/>
</dbReference>
<dbReference type="Pfam" id="PF00076">
    <property type="entry name" value="RRM_1"/>
    <property type="match status" value="1"/>
</dbReference>
<evidence type="ECO:0000256" key="1">
    <source>
        <dbReference type="ARBA" id="ARBA00022884"/>
    </source>
</evidence>
<dbReference type="STRING" id="1391915.U7PNK1"/>
<reference evidence="6" key="1">
    <citation type="journal article" date="2014" name="Genome Announc.">
        <title>Genome sequence of the pathogenic fungus Sporothrix schenckii (ATCC 58251).</title>
        <authorList>
            <person name="Cuomo C.A."/>
            <person name="Rodriguez-Del Valle N."/>
            <person name="Perez-Sanchez L."/>
            <person name="Abouelleil A."/>
            <person name="Goldberg J."/>
            <person name="Young S."/>
            <person name="Zeng Q."/>
            <person name="Birren B.W."/>
        </authorList>
    </citation>
    <scope>NUCLEOTIDE SEQUENCE [LARGE SCALE GENOMIC DNA]</scope>
    <source>
        <strain evidence="6">ATCC 58251 / de Perez 2211183</strain>
    </source>
</reference>
<dbReference type="Proteomes" id="UP000018087">
    <property type="component" value="Unassembled WGS sequence"/>
</dbReference>
<dbReference type="eggNOG" id="KOG0533">
    <property type="taxonomic scope" value="Eukaryota"/>
</dbReference>
<accession>U7PNK1</accession>
<evidence type="ECO:0000313" key="6">
    <source>
        <dbReference type="Proteomes" id="UP000018087"/>
    </source>
</evidence>
<evidence type="ECO:0000256" key="3">
    <source>
        <dbReference type="SAM" id="MobiDB-lite"/>
    </source>
</evidence>
<protein>
    <recommendedName>
        <fullName evidence="4">RRM domain-containing protein</fullName>
    </recommendedName>
</protein>
<feature type="domain" description="RRM" evidence="4">
    <location>
        <begin position="68"/>
        <end position="146"/>
    </location>
</feature>
<evidence type="ECO:0000259" key="4">
    <source>
        <dbReference type="PROSITE" id="PS50102"/>
    </source>
</evidence>
<evidence type="ECO:0000256" key="2">
    <source>
        <dbReference type="PROSITE-ProRule" id="PRU00176"/>
    </source>
</evidence>
<keyword evidence="6" id="KW-1185">Reference proteome</keyword>
<gene>
    <name evidence="5" type="ORF">HMPREF1624_07229</name>
</gene>
<dbReference type="PANTHER" id="PTHR19965:SF35">
    <property type="entry name" value="RNA ANNEALING PROTEIN YRA1"/>
    <property type="match status" value="1"/>
</dbReference>
<dbReference type="GO" id="GO:0005634">
    <property type="term" value="C:nucleus"/>
    <property type="evidence" value="ECO:0007669"/>
    <property type="project" value="TreeGrafter"/>
</dbReference>
<evidence type="ECO:0000313" key="5">
    <source>
        <dbReference type="EMBL" id="ERS96319.1"/>
    </source>
</evidence>
<feature type="compositionally biased region" description="Polar residues" evidence="3">
    <location>
        <begin position="44"/>
        <end position="60"/>
    </location>
</feature>
<dbReference type="AlphaFoldDB" id="U7PNK1"/>
<feature type="region of interest" description="Disordered" evidence="3">
    <location>
        <begin position="229"/>
        <end position="264"/>
    </location>
</feature>